<keyword evidence="4" id="KW-1185">Reference proteome</keyword>
<evidence type="ECO:0008006" key="5">
    <source>
        <dbReference type="Google" id="ProtNLM"/>
    </source>
</evidence>
<organism evidence="3 4">
    <name type="scientific">Paenibacillus validus</name>
    <dbReference type="NCBI Taxonomy" id="44253"/>
    <lineage>
        <taxon>Bacteria</taxon>
        <taxon>Bacillati</taxon>
        <taxon>Bacillota</taxon>
        <taxon>Bacilli</taxon>
        <taxon>Bacillales</taxon>
        <taxon>Paenibacillaceae</taxon>
        <taxon>Paenibacillus</taxon>
    </lineage>
</organism>
<protein>
    <recommendedName>
        <fullName evidence="5">Tripartite tricarboxylate transporter substrate binding protein</fullName>
    </recommendedName>
</protein>
<feature type="signal peptide" evidence="2">
    <location>
        <begin position="1"/>
        <end position="22"/>
    </location>
</feature>
<evidence type="ECO:0000256" key="2">
    <source>
        <dbReference type="SAM" id="SignalP"/>
    </source>
</evidence>
<dbReference type="Gene3D" id="3.40.190.10">
    <property type="entry name" value="Periplasmic binding protein-like II"/>
    <property type="match status" value="1"/>
</dbReference>
<dbReference type="AlphaFoldDB" id="A0A7X2ZDN1"/>
<comment type="similarity">
    <text evidence="1">Belongs to the UPF0065 (bug) family.</text>
</comment>
<sequence length="341" mass="37134">MKKKIQKAVSPIFILFLVLALAACGAQRSTHSTEVMSKDTGSANKADDYPHKAINLVVPFTAGSPGDVFSRTFGKIAEKYLGQSLVIVNKEGGSGAIGVTHMLAQPADGYTIVYHSSTFAYTMAAGQVSLKSKDILPIATINADYQTVAVKKDSPFTTFEELVKFAKENPGKLKFSGSTVKGTNHVLALKIFKEAGIQASYIPYDGGNKSVLALLGGNVDVLVGSSSVVNAQVDSGDLRLLAVSSGERAPNRKDVPTLKELGLTKIADENIWRGFFGKPGIPKERLEKLEKAFEQAMKDPEWQEYQKKENQIDFYKNSADFAKYFEQFMKDGEEVFKGLPN</sequence>
<comment type="caution">
    <text evidence="3">The sequence shown here is derived from an EMBL/GenBank/DDBJ whole genome shotgun (WGS) entry which is preliminary data.</text>
</comment>
<reference evidence="3 4" key="1">
    <citation type="submission" date="2019-11" db="EMBL/GenBank/DDBJ databases">
        <title>Draft genome sequences of five Paenibacillus species of dairy origin.</title>
        <authorList>
            <person name="Olajide A.M."/>
            <person name="Chen S."/>
            <person name="Lapointe G."/>
        </authorList>
    </citation>
    <scope>NUCLEOTIDE SEQUENCE [LARGE SCALE GENOMIC DNA]</scope>
    <source>
        <strain evidence="3 4">2CS3</strain>
    </source>
</reference>
<dbReference type="Pfam" id="PF03401">
    <property type="entry name" value="TctC"/>
    <property type="match status" value="1"/>
</dbReference>
<evidence type="ECO:0000313" key="4">
    <source>
        <dbReference type="Proteomes" id="UP000450917"/>
    </source>
</evidence>
<dbReference type="PANTHER" id="PTHR42928">
    <property type="entry name" value="TRICARBOXYLATE-BINDING PROTEIN"/>
    <property type="match status" value="1"/>
</dbReference>
<dbReference type="InterPro" id="IPR042100">
    <property type="entry name" value="Bug_dom1"/>
</dbReference>
<dbReference type="CDD" id="cd07012">
    <property type="entry name" value="PBP2_Bug_TTT"/>
    <property type="match status" value="1"/>
</dbReference>
<keyword evidence="2" id="KW-0732">Signal</keyword>
<dbReference type="SUPFAM" id="SSF53850">
    <property type="entry name" value="Periplasmic binding protein-like II"/>
    <property type="match status" value="1"/>
</dbReference>
<dbReference type="EMBL" id="WNZX01000019">
    <property type="protein sequence ID" value="MUG72932.1"/>
    <property type="molecule type" value="Genomic_DNA"/>
</dbReference>
<name>A0A7X2ZDN1_9BACL</name>
<feature type="chain" id="PRO_5038991514" description="Tripartite tricarboxylate transporter substrate binding protein" evidence="2">
    <location>
        <begin position="23"/>
        <end position="341"/>
    </location>
</feature>
<dbReference type="RefSeq" id="WP_127608170.1">
    <property type="nucleotide sequence ID" value="NZ_JARTHJ010000075.1"/>
</dbReference>
<dbReference type="PANTHER" id="PTHR42928:SF5">
    <property type="entry name" value="BLR1237 PROTEIN"/>
    <property type="match status" value="1"/>
</dbReference>
<accession>A0A7X2ZDN1</accession>
<gene>
    <name evidence="3" type="ORF">GNP93_19930</name>
</gene>
<dbReference type="PIRSF" id="PIRSF017082">
    <property type="entry name" value="YflP"/>
    <property type="match status" value="1"/>
</dbReference>
<dbReference type="Gene3D" id="3.40.190.150">
    <property type="entry name" value="Bordetella uptake gene, domain 1"/>
    <property type="match status" value="1"/>
</dbReference>
<dbReference type="PROSITE" id="PS51257">
    <property type="entry name" value="PROKAR_LIPOPROTEIN"/>
    <property type="match status" value="1"/>
</dbReference>
<evidence type="ECO:0000313" key="3">
    <source>
        <dbReference type="EMBL" id="MUG72932.1"/>
    </source>
</evidence>
<evidence type="ECO:0000256" key="1">
    <source>
        <dbReference type="ARBA" id="ARBA00006987"/>
    </source>
</evidence>
<proteinExistence type="inferred from homology"/>
<dbReference type="Proteomes" id="UP000450917">
    <property type="component" value="Unassembled WGS sequence"/>
</dbReference>
<dbReference type="InterPro" id="IPR005064">
    <property type="entry name" value="BUG"/>
</dbReference>